<evidence type="ECO:0000313" key="2">
    <source>
        <dbReference type="Proteomes" id="UP000197535"/>
    </source>
</evidence>
<dbReference type="InterPro" id="IPR052894">
    <property type="entry name" value="AsmA-related"/>
</dbReference>
<name>A0A254TJG4_9BURK</name>
<comment type="caution">
    <text evidence="1">The sequence shown here is derived from an EMBL/GenBank/DDBJ whole genome shotgun (WGS) entry which is preliminary data.</text>
</comment>
<evidence type="ECO:0000313" key="1">
    <source>
        <dbReference type="EMBL" id="OWW19848.1"/>
    </source>
</evidence>
<proteinExistence type="predicted"/>
<keyword evidence="2" id="KW-1185">Reference proteome</keyword>
<dbReference type="InterPro" id="IPR008023">
    <property type="entry name" value="DUF748"/>
</dbReference>
<dbReference type="GO" id="GO:0005886">
    <property type="term" value="C:plasma membrane"/>
    <property type="evidence" value="ECO:0007669"/>
    <property type="project" value="TreeGrafter"/>
</dbReference>
<dbReference type="Proteomes" id="UP000197535">
    <property type="component" value="Unassembled WGS sequence"/>
</dbReference>
<evidence type="ECO:0008006" key="3">
    <source>
        <dbReference type="Google" id="ProtNLM"/>
    </source>
</evidence>
<dbReference type="EMBL" id="LSTO01000001">
    <property type="protein sequence ID" value="OWW19848.1"/>
    <property type="molecule type" value="Genomic_DNA"/>
</dbReference>
<dbReference type="AlphaFoldDB" id="A0A254TJG4"/>
<dbReference type="RefSeq" id="WP_088706754.1">
    <property type="nucleotide sequence ID" value="NZ_LSTO01000001.1"/>
</dbReference>
<dbReference type="GO" id="GO:0090313">
    <property type="term" value="P:regulation of protein targeting to membrane"/>
    <property type="evidence" value="ECO:0007669"/>
    <property type="project" value="TreeGrafter"/>
</dbReference>
<sequence length="363" mass="38666">MKAGKRTLVIAIAAAGALVIAAVIGLQFATRMLKEQVQQALGPESEVGEIVVGMSSIEIRRIRIAAPAGWPAPDTLRAERVVVRPDLLGLFSARIHVPAILVENAYVSAQRSRDGKLRLLPSLLEKKGGEAGQAQPKEVSIGTIELRNGELEFFDASVRQPAHKTRLEQLHARVEDLRLPGLASRTAIQIDGQVKGVQRNGKLSITGWAELASRNSELATKLQGVDLVALQPYLIKASETGVRKGALDLRLKSTVRNNRLHAPGSITLTGLELAPASGPFNTFMGVPRQAVVAALKNRKDQISIDFTLDGNLDDPKFSLNESFALRIGTAVAETLGISIEGLAKGVGSAAEGIGGVVKKLFGK</sequence>
<dbReference type="Pfam" id="PF05359">
    <property type="entry name" value="DUF748"/>
    <property type="match status" value="1"/>
</dbReference>
<protein>
    <recommendedName>
        <fullName evidence="3">AsmA domain-containing protein</fullName>
    </recommendedName>
</protein>
<dbReference type="PANTHER" id="PTHR30441">
    <property type="entry name" value="DUF748 DOMAIN-CONTAINING PROTEIN"/>
    <property type="match status" value="1"/>
</dbReference>
<organism evidence="1 2">
    <name type="scientific">Noviherbaspirillum denitrificans</name>
    <dbReference type="NCBI Taxonomy" id="1968433"/>
    <lineage>
        <taxon>Bacteria</taxon>
        <taxon>Pseudomonadati</taxon>
        <taxon>Pseudomonadota</taxon>
        <taxon>Betaproteobacteria</taxon>
        <taxon>Burkholderiales</taxon>
        <taxon>Oxalobacteraceae</taxon>
        <taxon>Noviherbaspirillum</taxon>
    </lineage>
</organism>
<dbReference type="PANTHER" id="PTHR30441:SF8">
    <property type="entry name" value="DUF748 DOMAIN-CONTAINING PROTEIN"/>
    <property type="match status" value="1"/>
</dbReference>
<accession>A0A254TJG4</accession>
<reference evidence="1 2" key="1">
    <citation type="submission" date="2016-02" db="EMBL/GenBank/DDBJ databases">
        <authorList>
            <person name="Wen L."/>
            <person name="He K."/>
            <person name="Yang H."/>
        </authorList>
    </citation>
    <scope>NUCLEOTIDE SEQUENCE [LARGE SCALE GENOMIC DNA]</scope>
    <source>
        <strain evidence="1 2">TSA40</strain>
    </source>
</reference>
<gene>
    <name evidence="1" type="ORF">AYR66_10380</name>
</gene>
<dbReference type="OrthoDB" id="8560134at2"/>